<organism evidence="2 3">
    <name type="scientific">Lactuca virosa</name>
    <dbReference type="NCBI Taxonomy" id="75947"/>
    <lineage>
        <taxon>Eukaryota</taxon>
        <taxon>Viridiplantae</taxon>
        <taxon>Streptophyta</taxon>
        <taxon>Embryophyta</taxon>
        <taxon>Tracheophyta</taxon>
        <taxon>Spermatophyta</taxon>
        <taxon>Magnoliopsida</taxon>
        <taxon>eudicotyledons</taxon>
        <taxon>Gunneridae</taxon>
        <taxon>Pentapetalae</taxon>
        <taxon>asterids</taxon>
        <taxon>campanulids</taxon>
        <taxon>Asterales</taxon>
        <taxon>Asteraceae</taxon>
        <taxon>Cichorioideae</taxon>
        <taxon>Cichorieae</taxon>
        <taxon>Lactucinae</taxon>
        <taxon>Lactuca</taxon>
    </lineage>
</organism>
<evidence type="ECO:0000313" key="3">
    <source>
        <dbReference type="Proteomes" id="UP001157418"/>
    </source>
</evidence>
<comment type="caution">
    <text evidence="2">The sequence shown here is derived from an EMBL/GenBank/DDBJ whole genome shotgun (WGS) entry which is preliminary data.</text>
</comment>
<evidence type="ECO:0000313" key="2">
    <source>
        <dbReference type="EMBL" id="CAH1453281.1"/>
    </source>
</evidence>
<sequence length="87" mass="10097">MGKSNRDGHDLCDNAQGKRQYTEESPQTLKAGSGDGVIPRKMSPGVHNHRLPLRKWQQNWTEIHCHSGQKKSDRFHTYWTYFPMQSS</sequence>
<feature type="compositionally biased region" description="Polar residues" evidence="1">
    <location>
        <begin position="17"/>
        <end position="30"/>
    </location>
</feature>
<proteinExistence type="predicted"/>
<dbReference type="Proteomes" id="UP001157418">
    <property type="component" value="Unassembled WGS sequence"/>
</dbReference>
<gene>
    <name evidence="2" type="ORF">LVIROSA_LOCUS38537</name>
</gene>
<dbReference type="EMBL" id="CAKMRJ010005745">
    <property type="protein sequence ID" value="CAH1453281.1"/>
    <property type="molecule type" value="Genomic_DNA"/>
</dbReference>
<protein>
    <submittedName>
        <fullName evidence="2">Uncharacterized protein</fullName>
    </submittedName>
</protein>
<name>A0AAU9PSA3_9ASTR</name>
<feature type="region of interest" description="Disordered" evidence="1">
    <location>
        <begin position="1"/>
        <end position="48"/>
    </location>
</feature>
<keyword evidence="3" id="KW-1185">Reference proteome</keyword>
<dbReference type="AlphaFoldDB" id="A0AAU9PSA3"/>
<reference evidence="2 3" key="1">
    <citation type="submission" date="2022-01" db="EMBL/GenBank/DDBJ databases">
        <authorList>
            <person name="Xiong W."/>
            <person name="Schranz E."/>
        </authorList>
    </citation>
    <scope>NUCLEOTIDE SEQUENCE [LARGE SCALE GENOMIC DNA]</scope>
</reference>
<feature type="compositionally biased region" description="Basic and acidic residues" evidence="1">
    <location>
        <begin position="1"/>
        <end position="12"/>
    </location>
</feature>
<accession>A0AAU9PSA3</accession>
<evidence type="ECO:0000256" key="1">
    <source>
        <dbReference type="SAM" id="MobiDB-lite"/>
    </source>
</evidence>